<evidence type="ECO:0000313" key="2">
    <source>
        <dbReference type="EMBL" id="APH38968.1"/>
    </source>
</evidence>
<dbReference type="STRING" id="2177.BHR79_05325"/>
<dbReference type="GeneID" id="30583164"/>
<feature type="transmembrane region" description="Helical" evidence="1">
    <location>
        <begin position="299"/>
        <end position="317"/>
    </location>
</feature>
<reference evidence="2 5" key="1">
    <citation type="submission" date="2016-10" db="EMBL/GenBank/DDBJ databases">
        <title>Methanohalophilus halophilus.</title>
        <authorList>
            <person name="L'haridon S."/>
        </authorList>
    </citation>
    <scope>NUCLEOTIDE SEQUENCE [LARGE SCALE GENOMIC DNA]</scope>
    <source>
        <strain evidence="2 5">Z-7982</strain>
    </source>
</reference>
<feature type="transmembrane region" description="Helical" evidence="1">
    <location>
        <begin position="114"/>
        <end position="134"/>
    </location>
</feature>
<evidence type="ECO:0000313" key="6">
    <source>
        <dbReference type="Proteomes" id="UP000198669"/>
    </source>
</evidence>
<dbReference type="Proteomes" id="UP000198669">
    <property type="component" value="Unassembled WGS sequence"/>
</dbReference>
<reference evidence="4 6" key="2">
    <citation type="submission" date="2016-10" db="EMBL/GenBank/DDBJ databases">
        <authorList>
            <person name="de Groot N.N."/>
        </authorList>
    </citation>
    <scope>NUCLEOTIDE SEQUENCE [LARGE SCALE GENOMIC DNA]</scope>
    <source>
        <strain evidence="4 6">Z-7982</strain>
    </source>
</reference>
<feature type="transmembrane region" description="Helical" evidence="1">
    <location>
        <begin position="173"/>
        <end position="193"/>
    </location>
</feature>
<evidence type="ECO:0000256" key="1">
    <source>
        <dbReference type="SAM" id="Phobius"/>
    </source>
</evidence>
<feature type="transmembrane region" description="Helical" evidence="1">
    <location>
        <begin position="146"/>
        <end position="167"/>
    </location>
</feature>
<keyword evidence="1" id="KW-1133">Transmembrane helix</keyword>
<proteinExistence type="predicted"/>
<feature type="transmembrane region" description="Helical" evidence="1">
    <location>
        <begin position="214"/>
        <end position="237"/>
    </location>
</feature>
<dbReference type="InterPro" id="IPR037185">
    <property type="entry name" value="EmrE-like"/>
</dbReference>
<keyword evidence="1" id="KW-0472">Membrane</keyword>
<dbReference type="Proteomes" id="UP000267921">
    <property type="component" value="Unassembled WGS sequence"/>
</dbReference>
<dbReference type="EMBL" id="CP017921">
    <property type="protein sequence ID" value="APH38968.1"/>
    <property type="molecule type" value="Genomic_DNA"/>
</dbReference>
<dbReference type="Proteomes" id="UP000186879">
    <property type="component" value="Chromosome"/>
</dbReference>
<organism evidence="2 5">
    <name type="scientific">Methanohalophilus halophilus</name>
    <dbReference type="NCBI Taxonomy" id="2177"/>
    <lineage>
        <taxon>Archaea</taxon>
        <taxon>Methanobacteriati</taxon>
        <taxon>Methanobacteriota</taxon>
        <taxon>Stenosarchaea group</taxon>
        <taxon>Methanomicrobia</taxon>
        <taxon>Methanosarcinales</taxon>
        <taxon>Methanosarcinaceae</taxon>
        <taxon>Methanohalophilus</taxon>
    </lineage>
</organism>
<evidence type="ECO:0000313" key="7">
    <source>
        <dbReference type="Proteomes" id="UP000267921"/>
    </source>
</evidence>
<feature type="transmembrane region" description="Helical" evidence="1">
    <location>
        <begin position="274"/>
        <end position="293"/>
    </location>
</feature>
<keyword evidence="1" id="KW-0812">Transmembrane</keyword>
<evidence type="ECO:0000313" key="5">
    <source>
        <dbReference type="Proteomes" id="UP000186879"/>
    </source>
</evidence>
<evidence type="ECO:0000313" key="3">
    <source>
        <dbReference type="EMBL" id="RNI09977.1"/>
    </source>
</evidence>
<reference evidence="3 7" key="3">
    <citation type="submission" date="2018-10" db="EMBL/GenBank/DDBJ databases">
        <title>Cultivation of a novel Methanohalophilus strain from Kebrit Deep of the Red Sea and a genomic comparison of members of the genus Methanohalophilus.</title>
        <authorList>
            <person name="Guan Y."/>
            <person name="Ngugi D.K."/>
            <person name="Stingl U."/>
        </authorList>
    </citation>
    <scope>NUCLEOTIDE SEQUENCE [LARGE SCALE GENOMIC DNA]</scope>
    <source>
        <strain evidence="3 7">DSM 3094</strain>
    </source>
</reference>
<name>A0A1L3Q267_9EURY</name>
<feature type="transmembrane region" description="Helical" evidence="1">
    <location>
        <begin position="41"/>
        <end position="68"/>
    </location>
</feature>
<dbReference type="OrthoDB" id="141091at2157"/>
<feature type="transmembrane region" description="Helical" evidence="1">
    <location>
        <begin position="243"/>
        <end position="262"/>
    </location>
</feature>
<accession>A0A1L3Q267</accession>
<gene>
    <name evidence="2" type="ORF">BHR79_05325</name>
    <name evidence="3" type="ORF">EFE40_04925</name>
    <name evidence="4" type="ORF">SAMN04515625_1307</name>
</gene>
<dbReference type="EMBL" id="FNMU01000004">
    <property type="protein sequence ID" value="SDW64596.1"/>
    <property type="molecule type" value="Genomic_DNA"/>
</dbReference>
<protein>
    <submittedName>
        <fullName evidence="4">EamA-like transporter family protein</fullName>
    </submittedName>
</protein>
<dbReference type="RefSeq" id="WP_072561406.1">
    <property type="nucleotide sequence ID" value="NZ_CP017921.1"/>
</dbReference>
<feature type="transmembrane region" description="Helical" evidence="1">
    <location>
        <begin position="88"/>
        <end position="108"/>
    </location>
</feature>
<dbReference type="SUPFAM" id="SSF103481">
    <property type="entry name" value="Multidrug resistance efflux transporter EmrE"/>
    <property type="match status" value="1"/>
</dbReference>
<evidence type="ECO:0000313" key="4">
    <source>
        <dbReference type="EMBL" id="SDW64596.1"/>
    </source>
</evidence>
<keyword evidence="5" id="KW-1185">Reference proteome</keyword>
<dbReference type="EMBL" id="RJJG01000003">
    <property type="protein sequence ID" value="RNI09977.1"/>
    <property type="molecule type" value="Genomic_DNA"/>
</dbReference>
<sequence length="328" mass="34897">MWALFCAVLWGLWYIPGTVVWGLAPFVEMYTEVASTSGDSMALIVTAVLITALNAVTVVLALFVWNGVLGNYGEMIRTAKSFHPCSKWFLFASVFGGPVAILGSFMAMGFVGGAFAAVAALLYPVIGAGLANVWHGEKISKRAAMGIIVIIAGGITIFGGGVISELQAGSVGWIGYVGGLMAACGWGIEGAVADKGLDVANADVGLHLRFIAELAIWIIIALPLLAIMGYPVFTYAFQVFQPWTILMFVFAGITFGFCYVSWYKSFPLIGVGRGQGIANLYGMFAVISTILFFGDVPQWTVLVGGALCIVGSFIMFSEESLELETLRN</sequence>
<dbReference type="AlphaFoldDB" id="A0A1L3Q267"/>
<dbReference type="KEGG" id="mhaz:BHR79_05325"/>